<dbReference type="InterPro" id="IPR039421">
    <property type="entry name" value="Type_1_exporter"/>
</dbReference>
<dbReference type="Gene3D" id="1.20.1560.10">
    <property type="entry name" value="ABC transporter type 1, transmembrane domain"/>
    <property type="match status" value="1"/>
</dbReference>
<dbReference type="Proteomes" id="UP001209878">
    <property type="component" value="Unassembled WGS sequence"/>
</dbReference>
<accession>A0AAD9NUW1</accession>
<evidence type="ECO:0000256" key="3">
    <source>
        <dbReference type="ARBA" id="ARBA00022989"/>
    </source>
</evidence>
<keyword evidence="7" id="KW-1185">Reference proteome</keyword>
<feature type="domain" description="ABC transporter" evidence="5">
    <location>
        <begin position="76"/>
        <end position="177"/>
    </location>
</feature>
<keyword evidence="3" id="KW-1133">Transmembrane helix</keyword>
<proteinExistence type="predicted"/>
<evidence type="ECO:0000256" key="1">
    <source>
        <dbReference type="ARBA" id="ARBA00004141"/>
    </source>
</evidence>
<evidence type="ECO:0000256" key="2">
    <source>
        <dbReference type="ARBA" id="ARBA00022692"/>
    </source>
</evidence>
<reference evidence="6" key="1">
    <citation type="journal article" date="2023" name="Mol. Biol. Evol.">
        <title>Third-Generation Sequencing Reveals the Adaptive Role of the Epigenome in Three Deep-Sea Polychaetes.</title>
        <authorList>
            <person name="Perez M."/>
            <person name="Aroh O."/>
            <person name="Sun Y."/>
            <person name="Lan Y."/>
            <person name="Juniper S.K."/>
            <person name="Young C.R."/>
            <person name="Angers B."/>
            <person name="Qian P.Y."/>
        </authorList>
    </citation>
    <scope>NUCLEOTIDE SEQUENCE</scope>
    <source>
        <strain evidence="6">R07B-5</strain>
    </source>
</reference>
<dbReference type="InterPro" id="IPR003439">
    <property type="entry name" value="ABC_transporter-like_ATP-bd"/>
</dbReference>
<dbReference type="Gene3D" id="3.40.50.300">
    <property type="entry name" value="P-loop containing nucleotide triphosphate hydrolases"/>
    <property type="match status" value="1"/>
</dbReference>
<keyword evidence="4" id="KW-0472">Membrane</keyword>
<organism evidence="6 7">
    <name type="scientific">Ridgeia piscesae</name>
    <name type="common">Tubeworm</name>
    <dbReference type="NCBI Taxonomy" id="27915"/>
    <lineage>
        <taxon>Eukaryota</taxon>
        <taxon>Metazoa</taxon>
        <taxon>Spiralia</taxon>
        <taxon>Lophotrochozoa</taxon>
        <taxon>Annelida</taxon>
        <taxon>Polychaeta</taxon>
        <taxon>Sedentaria</taxon>
        <taxon>Canalipalpata</taxon>
        <taxon>Sabellida</taxon>
        <taxon>Siboglinidae</taxon>
        <taxon>Ridgeia</taxon>
    </lineage>
</organism>
<dbReference type="AlphaFoldDB" id="A0AAD9NUW1"/>
<comment type="subcellular location">
    <subcellularLocation>
        <location evidence="1">Membrane</location>
        <topology evidence="1">Multi-pass membrane protein</topology>
    </subcellularLocation>
</comment>
<dbReference type="GO" id="GO:0016887">
    <property type="term" value="F:ATP hydrolysis activity"/>
    <property type="evidence" value="ECO:0007669"/>
    <property type="project" value="InterPro"/>
</dbReference>
<evidence type="ECO:0000256" key="4">
    <source>
        <dbReference type="ARBA" id="ARBA00023136"/>
    </source>
</evidence>
<sequence>MLVLLSSSVQFGIYLPHIEGISTAAGSAETIFEIIDTRPHIDSRPEDGVKLQQFAGNIQFERVDFVYESRPQIKVLDQVSLKTEVGKTIALVGPSGSGKSTICHLLLRLYDCTAGRVTVDGHDIKDVNVKWLRQQIGVVSQEPVLFDGSISDNIRLGSEGVTQADIEEAAKMANAHNFIRRFRDV</sequence>
<dbReference type="InterPro" id="IPR027417">
    <property type="entry name" value="P-loop_NTPase"/>
</dbReference>
<dbReference type="InterPro" id="IPR036640">
    <property type="entry name" value="ABC1_TM_sf"/>
</dbReference>
<dbReference type="Pfam" id="PF00005">
    <property type="entry name" value="ABC_tran"/>
    <property type="match status" value="1"/>
</dbReference>
<dbReference type="EMBL" id="JAODUO010000449">
    <property type="protein sequence ID" value="KAK2180309.1"/>
    <property type="molecule type" value="Genomic_DNA"/>
</dbReference>
<evidence type="ECO:0000259" key="5">
    <source>
        <dbReference type="Pfam" id="PF00005"/>
    </source>
</evidence>
<evidence type="ECO:0000313" key="7">
    <source>
        <dbReference type="Proteomes" id="UP001209878"/>
    </source>
</evidence>
<protein>
    <recommendedName>
        <fullName evidence="5">ABC transporter domain-containing protein</fullName>
    </recommendedName>
</protein>
<name>A0AAD9NUW1_RIDPI</name>
<gene>
    <name evidence="6" type="ORF">NP493_451g02002</name>
</gene>
<evidence type="ECO:0000313" key="6">
    <source>
        <dbReference type="EMBL" id="KAK2180309.1"/>
    </source>
</evidence>
<dbReference type="PANTHER" id="PTHR43394">
    <property type="entry name" value="ATP-DEPENDENT PERMEASE MDL1, MITOCHONDRIAL"/>
    <property type="match status" value="1"/>
</dbReference>
<keyword evidence="2" id="KW-0812">Transmembrane</keyword>
<dbReference type="PANTHER" id="PTHR43394:SF27">
    <property type="entry name" value="ATP-DEPENDENT TRANSLOCASE ABCB1-LIKE"/>
    <property type="match status" value="1"/>
</dbReference>
<dbReference type="GO" id="GO:0015421">
    <property type="term" value="F:ABC-type oligopeptide transporter activity"/>
    <property type="evidence" value="ECO:0007669"/>
    <property type="project" value="TreeGrafter"/>
</dbReference>
<dbReference type="GO" id="GO:0005743">
    <property type="term" value="C:mitochondrial inner membrane"/>
    <property type="evidence" value="ECO:0007669"/>
    <property type="project" value="TreeGrafter"/>
</dbReference>
<dbReference type="GO" id="GO:0005524">
    <property type="term" value="F:ATP binding"/>
    <property type="evidence" value="ECO:0007669"/>
    <property type="project" value="InterPro"/>
</dbReference>
<dbReference type="GO" id="GO:0090374">
    <property type="term" value="P:oligopeptide export from mitochondrion"/>
    <property type="evidence" value="ECO:0007669"/>
    <property type="project" value="TreeGrafter"/>
</dbReference>
<comment type="caution">
    <text evidence="6">The sequence shown here is derived from an EMBL/GenBank/DDBJ whole genome shotgun (WGS) entry which is preliminary data.</text>
</comment>
<dbReference type="SUPFAM" id="SSF52540">
    <property type="entry name" value="P-loop containing nucleoside triphosphate hydrolases"/>
    <property type="match status" value="1"/>
</dbReference>